<keyword evidence="3 7" id="KW-0812">Transmembrane</keyword>
<dbReference type="AlphaFoldDB" id="A0A0C2HHI0"/>
<comment type="subcellular location">
    <subcellularLocation>
        <location evidence="1">Membrane</location>
        <topology evidence="1">Multi-pass membrane protein</topology>
    </subcellularLocation>
</comment>
<feature type="transmembrane region" description="Helical" evidence="7">
    <location>
        <begin position="234"/>
        <end position="252"/>
    </location>
</feature>
<protein>
    <submittedName>
        <fullName evidence="8">Sodium bile acid symporter family protein</fullName>
    </submittedName>
</protein>
<dbReference type="InterPro" id="IPR002657">
    <property type="entry name" value="BilAc:Na_symport/Acr3"/>
</dbReference>
<dbReference type="PANTHER" id="PTHR10361:SF28">
    <property type="entry name" value="P3 PROTEIN-RELATED"/>
    <property type="match status" value="1"/>
</dbReference>
<dbReference type="InterPro" id="IPR038770">
    <property type="entry name" value="Na+/solute_symporter_sf"/>
</dbReference>
<keyword evidence="5 7" id="KW-1133">Transmembrane helix</keyword>
<feature type="transmembrane region" description="Helical" evidence="7">
    <location>
        <begin position="403"/>
        <end position="427"/>
    </location>
</feature>
<evidence type="ECO:0000256" key="7">
    <source>
        <dbReference type="SAM" id="Phobius"/>
    </source>
</evidence>
<name>A0A0C2HHI0_9BILA</name>
<evidence type="ECO:0000256" key="6">
    <source>
        <dbReference type="ARBA" id="ARBA00023136"/>
    </source>
</evidence>
<feature type="transmembrane region" description="Helical" evidence="7">
    <location>
        <begin position="291"/>
        <end position="310"/>
    </location>
</feature>
<proteinExistence type="inferred from homology"/>
<dbReference type="GO" id="GO:0015293">
    <property type="term" value="F:symporter activity"/>
    <property type="evidence" value="ECO:0007669"/>
    <property type="project" value="UniProtKB-KW"/>
</dbReference>
<comment type="similarity">
    <text evidence="2">Belongs to the bile acid:sodium symporter (BASS) (TC 2.A.28) family.</text>
</comment>
<evidence type="ECO:0000313" key="9">
    <source>
        <dbReference type="Proteomes" id="UP000054047"/>
    </source>
</evidence>
<dbReference type="Proteomes" id="UP000054047">
    <property type="component" value="Unassembled WGS sequence"/>
</dbReference>
<gene>
    <name evidence="8" type="ORF">ANCDUO_00553</name>
</gene>
<dbReference type="OrthoDB" id="203097at2759"/>
<keyword evidence="6 7" id="KW-0472">Membrane</keyword>
<dbReference type="EMBL" id="KN726219">
    <property type="protein sequence ID" value="KIH69101.1"/>
    <property type="molecule type" value="Genomic_DNA"/>
</dbReference>
<dbReference type="Gene3D" id="1.20.1530.20">
    <property type="match status" value="1"/>
</dbReference>
<organism evidence="8 9">
    <name type="scientific">Ancylostoma duodenale</name>
    <dbReference type="NCBI Taxonomy" id="51022"/>
    <lineage>
        <taxon>Eukaryota</taxon>
        <taxon>Metazoa</taxon>
        <taxon>Ecdysozoa</taxon>
        <taxon>Nematoda</taxon>
        <taxon>Chromadorea</taxon>
        <taxon>Rhabditida</taxon>
        <taxon>Rhabditina</taxon>
        <taxon>Rhabditomorpha</taxon>
        <taxon>Strongyloidea</taxon>
        <taxon>Ancylostomatidae</taxon>
        <taxon>Ancylostomatinae</taxon>
        <taxon>Ancylostoma</taxon>
    </lineage>
</organism>
<evidence type="ECO:0000256" key="1">
    <source>
        <dbReference type="ARBA" id="ARBA00004141"/>
    </source>
</evidence>
<reference evidence="8 9" key="1">
    <citation type="submission" date="2013-12" db="EMBL/GenBank/DDBJ databases">
        <title>Draft genome of the parsitic nematode Ancylostoma duodenale.</title>
        <authorList>
            <person name="Mitreva M."/>
        </authorList>
    </citation>
    <scope>NUCLEOTIDE SEQUENCE [LARGE SCALE GENOMIC DNA]</scope>
    <source>
        <strain evidence="8 9">Zhejiang</strain>
    </source>
</reference>
<feature type="transmembrane region" description="Helical" evidence="7">
    <location>
        <begin position="378"/>
        <end position="397"/>
    </location>
</feature>
<keyword evidence="4" id="KW-0813">Transport</keyword>
<feature type="transmembrane region" description="Helical" evidence="7">
    <location>
        <begin position="264"/>
        <end position="285"/>
    </location>
</feature>
<evidence type="ECO:0000256" key="4">
    <source>
        <dbReference type="ARBA" id="ARBA00022847"/>
    </source>
</evidence>
<dbReference type="InterPro" id="IPR004710">
    <property type="entry name" value="Bilac:Na_transpt"/>
</dbReference>
<feature type="transmembrane region" description="Helical" evidence="7">
    <location>
        <begin position="434"/>
        <end position="457"/>
    </location>
</feature>
<evidence type="ECO:0000256" key="3">
    <source>
        <dbReference type="ARBA" id="ARBA00022692"/>
    </source>
</evidence>
<evidence type="ECO:0000256" key="5">
    <source>
        <dbReference type="ARBA" id="ARBA00022989"/>
    </source>
</evidence>
<evidence type="ECO:0000313" key="8">
    <source>
        <dbReference type="EMBL" id="KIH69101.1"/>
    </source>
</evidence>
<keyword evidence="4" id="KW-0769">Symport</keyword>
<dbReference type="PANTHER" id="PTHR10361">
    <property type="entry name" value="SODIUM-BILE ACID COTRANSPORTER"/>
    <property type="match status" value="1"/>
</dbReference>
<keyword evidence="9" id="KW-1185">Reference proteome</keyword>
<evidence type="ECO:0000256" key="2">
    <source>
        <dbReference type="ARBA" id="ARBA00006528"/>
    </source>
</evidence>
<feature type="transmembrane region" description="Helical" evidence="7">
    <location>
        <begin position="194"/>
        <end position="214"/>
    </location>
</feature>
<sequence>MKASLRLLPLTAEDTGVHLLTHRPLLMHCNSLGKPAVEPTAVVKLDTHHPGDGQLLFTYIRKPERAGEMCGRIRLQEQQKKLVTVESTLQISHDERNWSRSGHNSSKNAIKSYKTQDYANTTPITSVFGNKNGFQVLSYPKHVVLLPEENYTSTFRVEVEASFLGITQLNVTIGDEEIQPYQLRIVRSNRDQKATLAFSIFIAIFVLIITFMMGTQLEPRRIIGIVRKPIGPTVGFFCQFGLMPTLGFLLAEYGLPADAVSLKLALFAVSTCPGGGKSSFWTIIFGGNLDLSISMTFTQTIAALFMMPLWMGTLGRHFTDAHVRIPFAKLIEGLVTLMIPNGCGMVMAHYRPQYIECISKWIKADPFYPKLTTLVSRLSWAAMIVISAFAIYANYYIFWLITWPIVLCGCALPWLGYLTALFVAMAFKQTFKDCITIAIETGIQNIGIAMLLMMWCLPEPEASISVTIIFVVAIMTDKPLVMIWLVSKAYVKWCKGDTVKQVEEKPEKVMIEPTLVGSSSSETIESTDKEMDFTEVVINSGKELQ</sequence>
<dbReference type="Pfam" id="PF01758">
    <property type="entry name" value="SBF"/>
    <property type="match status" value="1"/>
</dbReference>
<dbReference type="GO" id="GO:0016020">
    <property type="term" value="C:membrane"/>
    <property type="evidence" value="ECO:0007669"/>
    <property type="project" value="UniProtKB-SubCell"/>
</dbReference>
<feature type="transmembrane region" description="Helical" evidence="7">
    <location>
        <begin position="463"/>
        <end position="486"/>
    </location>
</feature>
<accession>A0A0C2HHI0</accession>